<dbReference type="AlphaFoldDB" id="A0A4R5B9L3"/>
<comment type="caution">
    <text evidence="6">The sequence shown here is derived from an EMBL/GenBank/DDBJ whole genome shotgun (WGS) entry which is preliminary data.</text>
</comment>
<dbReference type="GO" id="GO:0008168">
    <property type="term" value="F:methyltransferase activity"/>
    <property type="evidence" value="ECO:0007669"/>
    <property type="project" value="UniProtKB-KW"/>
</dbReference>
<protein>
    <submittedName>
        <fullName evidence="6">Class I SAM-dependent methyltransferase</fullName>
    </submittedName>
</protein>
<evidence type="ECO:0000313" key="6">
    <source>
        <dbReference type="EMBL" id="TDD81749.1"/>
    </source>
</evidence>
<dbReference type="InterPro" id="IPR050723">
    <property type="entry name" value="CFA/CMAS"/>
</dbReference>
<dbReference type="GO" id="GO:0032259">
    <property type="term" value="P:methylation"/>
    <property type="evidence" value="ECO:0007669"/>
    <property type="project" value="UniProtKB-KW"/>
</dbReference>
<keyword evidence="4" id="KW-0949">S-adenosyl-L-methionine</keyword>
<dbReference type="CDD" id="cd02440">
    <property type="entry name" value="AdoMet_MTases"/>
    <property type="match status" value="1"/>
</dbReference>
<dbReference type="GO" id="GO:0008610">
    <property type="term" value="P:lipid biosynthetic process"/>
    <property type="evidence" value="ECO:0007669"/>
    <property type="project" value="InterPro"/>
</dbReference>
<dbReference type="EMBL" id="SMKU01000133">
    <property type="protein sequence ID" value="TDD81749.1"/>
    <property type="molecule type" value="Genomic_DNA"/>
</dbReference>
<dbReference type="Proteomes" id="UP000294513">
    <property type="component" value="Unassembled WGS sequence"/>
</dbReference>
<reference evidence="6 7" key="1">
    <citation type="submission" date="2019-03" db="EMBL/GenBank/DDBJ databases">
        <title>Draft genome sequences of novel Actinobacteria.</title>
        <authorList>
            <person name="Sahin N."/>
            <person name="Ay H."/>
            <person name="Saygin H."/>
        </authorList>
    </citation>
    <scope>NUCLEOTIDE SEQUENCE [LARGE SCALE GENOMIC DNA]</scope>
    <source>
        <strain evidence="6 7">H3C3</strain>
    </source>
</reference>
<organism evidence="6 7">
    <name type="scientific">Actinomadura rubrisoli</name>
    <dbReference type="NCBI Taxonomy" id="2530368"/>
    <lineage>
        <taxon>Bacteria</taxon>
        <taxon>Bacillati</taxon>
        <taxon>Actinomycetota</taxon>
        <taxon>Actinomycetes</taxon>
        <taxon>Streptosporangiales</taxon>
        <taxon>Thermomonosporaceae</taxon>
        <taxon>Actinomadura</taxon>
    </lineage>
</organism>
<proteinExistence type="inferred from homology"/>
<keyword evidence="5" id="KW-0443">Lipid metabolism</keyword>
<sequence length="296" mass="32858">MGEADSQAVTREAAVEATNRHYDLPPDLFKTFLDRRMKYTCGLYERGDESLDEAQEAKMCFIAESLALRGGERILDIGCGWGGLCHFLAERYGCTVVGVTPSRVQIRHARDDAERRGLTGRCEFHCGSVYDPDLPGRRFDGVALVGVIEHMPDHRAALTAATRALRTGGRLYLSASCFRNRGMFEEYGTRPASRHVTDTVFGFGVLRPLSELLDAAESAGLSLSTIADLTPHYLRTIDEWSARVAARREEIDAMRPGMAEELLRYFETANVGWGRTTKHYAFTGIRARMGEAVVGL</sequence>
<name>A0A4R5B9L3_9ACTN</name>
<dbReference type="SUPFAM" id="SSF53335">
    <property type="entry name" value="S-adenosyl-L-methionine-dependent methyltransferases"/>
    <property type="match status" value="1"/>
</dbReference>
<evidence type="ECO:0000256" key="3">
    <source>
        <dbReference type="ARBA" id="ARBA00022679"/>
    </source>
</evidence>
<evidence type="ECO:0000256" key="2">
    <source>
        <dbReference type="ARBA" id="ARBA00022603"/>
    </source>
</evidence>
<evidence type="ECO:0000256" key="1">
    <source>
        <dbReference type="ARBA" id="ARBA00010815"/>
    </source>
</evidence>
<dbReference type="OrthoDB" id="9769602at2"/>
<dbReference type="RefSeq" id="WP_131896802.1">
    <property type="nucleotide sequence ID" value="NZ_SMKU01000133.1"/>
</dbReference>
<dbReference type="Gene3D" id="3.40.50.150">
    <property type="entry name" value="Vaccinia Virus protein VP39"/>
    <property type="match status" value="1"/>
</dbReference>
<dbReference type="PANTHER" id="PTHR43667">
    <property type="entry name" value="CYCLOPROPANE-FATTY-ACYL-PHOSPHOLIPID SYNTHASE"/>
    <property type="match status" value="1"/>
</dbReference>
<keyword evidence="2 6" id="KW-0489">Methyltransferase</keyword>
<dbReference type="InterPro" id="IPR003333">
    <property type="entry name" value="CMAS"/>
</dbReference>
<dbReference type="Pfam" id="PF02353">
    <property type="entry name" value="CMAS"/>
    <property type="match status" value="1"/>
</dbReference>
<dbReference type="InterPro" id="IPR029063">
    <property type="entry name" value="SAM-dependent_MTases_sf"/>
</dbReference>
<evidence type="ECO:0000256" key="4">
    <source>
        <dbReference type="ARBA" id="ARBA00022691"/>
    </source>
</evidence>
<gene>
    <name evidence="6" type="ORF">E1298_23660</name>
</gene>
<keyword evidence="3 6" id="KW-0808">Transferase</keyword>
<dbReference type="PANTHER" id="PTHR43667:SF1">
    <property type="entry name" value="CYCLOPROPANE-FATTY-ACYL-PHOSPHOLIPID SYNTHASE"/>
    <property type="match status" value="1"/>
</dbReference>
<accession>A0A4R5B9L3</accession>
<evidence type="ECO:0000256" key="5">
    <source>
        <dbReference type="ARBA" id="ARBA00023098"/>
    </source>
</evidence>
<dbReference type="PIRSF" id="PIRSF003085">
    <property type="entry name" value="CMAS"/>
    <property type="match status" value="1"/>
</dbReference>
<keyword evidence="7" id="KW-1185">Reference proteome</keyword>
<evidence type="ECO:0000313" key="7">
    <source>
        <dbReference type="Proteomes" id="UP000294513"/>
    </source>
</evidence>
<comment type="similarity">
    <text evidence="1">Belongs to the CFA/CMAS family.</text>
</comment>